<sequence length="72" mass="8238">MLKKNKFIMSDYSDNKNYQQQLINKQNDGMVTHEFCEGVKSIKDGIKESAREFKNGVREVVEAVGEKLSPKS</sequence>
<reference evidence="2" key="1">
    <citation type="submission" date="2022-11" db="UniProtKB">
        <authorList>
            <consortium name="WormBaseParasite"/>
        </authorList>
    </citation>
    <scope>IDENTIFICATION</scope>
</reference>
<name>A0AC34F227_9BILA</name>
<evidence type="ECO:0000313" key="2">
    <source>
        <dbReference type="WBParaSite" id="ES5_v2.g11013.t1"/>
    </source>
</evidence>
<organism evidence="1 2">
    <name type="scientific">Panagrolaimus sp. ES5</name>
    <dbReference type="NCBI Taxonomy" id="591445"/>
    <lineage>
        <taxon>Eukaryota</taxon>
        <taxon>Metazoa</taxon>
        <taxon>Ecdysozoa</taxon>
        <taxon>Nematoda</taxon>
        <taxon>Chromadorea</taxon>
        <taxon>Rhabditida</taxon>
        <taxon>Tylenchina</taxon>
        <taxon>Panagrolaimomorpha</taxon>
        <taxon>Panagrolaimoidea</taxon>
        <taxon>Panagrolaimidae</taxon>
        <taxon>Panagrolaimus</taxon>
    </lineage>
</organism>
<accession>A0AC34F227</accession>
<protein>
    <submittedName>
        <fullName evidence="2">Uncharacterized protein</fullName>
    </submittedName>
</protein>
<evidence type="ECO:0000313" key="1">
    <source>
        <dbReference type="Proteomes" id="UP000887579"/>
    </source>
</evidence>
<dbReference type="Proteomes" id="UP000887579">
    <property type="component" value="Unplaced"/>
</dbReference>
<proteinExistence type="predicted"/>
<dbReference type="WBParaSite" id="ES5_v2.g11013.t1">
    <property type="protein sequence ID" value="ES5_v2.g11013.t1"/>
    <property type="gene ID" value="ES5_v2.g11013"/>
</dbReference>